<comment type="caution">
    <text evidence="1">The sequence shown here is derived from an EMBL/GenBank/DDBJ whole genome shotgun (WGS) entry which is preliminary data.</text>
</comment>
<dbReference type="Proteomes" id="UP000572817">
    <property type="component" value="Unassembled WGS sequence"/>
</dbReference>
<accession>A0A8H4N179</accession>
<dbReference type="EMBL" id="WWBZ02000033">
    <property type="protein sequence ID" value="KAF4307044.1"/>
    <property type="molecule type" value="Genomic_DNA"/>
</dbReference>
<dbReference type="AlphaFoldDB" id="A0A8H4N179"/>
<evidence type="ECO:0000313" key="1">
    <source>
        <dbReference type="EMBL" id="KAF4307044.1"/>
    </source>
</evidence>
<dbReference type="OrthoDB" id="4154404at2759"/>
<proteinExistence type="predicted"/>
<sequence>MSQIRGCDAVGCPVDKYGMAQCEVGNATLTAVGITDFTTNIDTMPLTWTVGLQERDGPLDGSQIVFDRNYYLGTPASLHLANSTGCAVFFESITGNLAVSGGNMDMDSSICPDVLSPCCISDVLAQVETRFEDLVARPNDLSATQLCDQLREDLSGNAPDSCSEAKAGWGTLVSQPLTTTTMTEHAVNTTQCHPTTGQGYSLSLVTSQQQQATSREHSQLSPILEAITPIVTVFGRANDITANMACLTLVESKYNKRNDTPQESGCTVSTTYPAYLSYMAMIGTLTVLSLI</sequence>
<keyword evidence="2" id="KW-1185">Reference proteome</keyword>
<gene>
    <name evidence="1" type="ORF">GTA08_BOTSDO06058</name>
</gene>
<organism evidence="1 2">
    <name type="scientific">Botryosphaeria dothidea</name>
    <dbReference type="NCBI Taxonomy" id="55169"/>
    <lineage>
        <taxon>Eukaryota</taxon>
        <taxon>Fungi</taxon>
        <taxon>Dikarya</taxon>
        <taxon>Ascomycota</taxon>
        <taxon>Pezizomycotina</taxon>
        <taxon>Dothideomycetes</taxon>
        <taxon>Dothideomycetes incertae sedis</taxon>
        <taxon>Botryosphaeriales</taxon>
        <taxon>Botryosphaeriaceae</taxon>
        <taxon>Botryosphaeria</taxon>
    </lineage>
</organism>
<name>A0A8H4N179_9PEZI</name>
<reference evidence="1" key="1">
    <citation type="submission" date="2020-04" db="EMBL/GenBank/DDBJ databases">
        <title>Genome Assembly and Annotation of Botryosphaeria dothidea sdau 11-99, a Latent Pathogen of Apple Fruit Ring Rot in China.</title>
        <authorList>
            <person name="Yu C."/>
            <person name="Diao Y."/>
            <person name="Lu Q."/>
            <person name="Zhao J."/>
            <person name="Cui S."/>
            <person name="Peng C."/>
            <person name="He B."/>
            <person name="Liu H."/>
        </authorList>
    </citation>
    <scope>NUCLEOTIDE SEQUENCE [LARGE SCALE GENOMIC DNA]</scope>
    <source>
        <strain evidence="1">Sdau11-99</strain>
    </source>
</reference>
<evidence type="ECO:0000313" key="2">
    <source>
        <dbReference type="Proteomes" id="UP000572817"/>
    </source>
</evidence>
<protein>
    <submittedName>
        <fullName evidence="1">Uncharacterized protein</fullName>
    </submittedName>
</protein>